<dbReference type="Pfam" id="PF25013">
    <property type="entry name" value="LRR_Zer-1"/>
    <property type="match status" value="1"/>
</dbReference>
<dbReference type="InterPro" id="IPR001611">
    <property type="entry name" value="Leu-rich_rpt"/>
</dbReference>
<gene>
    <name evidence="2" type="ORF">HNAJ_LOCUS5012</name>
</gene>
<dbReference type="PANTHER" id="PTHR12904">
    <property type="match status" value="1"/>
</dbReference>
<evidence type="ECO:0000259" key="1">
    <source>
        <dbReference type="Pfam" id="PF25013"/>
    </source>
</evidence>
<evidence type="ECO:0000313" key="2">
    <source>
        <dbReference type="EMBL" id="VDO00872.1"/>
    </source>
</evidence>
<dbReference type="InterPro" id="IPR051341">
    <property type="entry name" value="Zyg-11_UBL_adapter"/>
</dbReference>
<name>A0A0R3TD75_RODNA</name>
<reference evidence="2 3" key="2">
    <citation type="submission" date="2018-11" db="EMBL/GenBank/DDBJ databases">
        <authorList>
            <consortium name="Pathogen Informatics"/>
        </authorList>
    </citation>
    <scope>NUCLEOTIDE SEQUENCE [LARGE SCALE GENOMIC DNA]</scope>
</reference>
<protein>
    <submittedName>
        <fullName evidence="4">Protein zer-1-like protein</fullName>
    </submittedName>
</protein>
<dbReference type="InterPro" id="IPR032675">
    <property type="entry name" value="LRR_dom_sf"/>
</dbReference>
<sequence length="383" mass="43785">MRYHKLFKTEMMTLFSKDYANLSILELRNFQITFLNAHFLQDFIPNELTLSHVNGTTLGVLIANLNDHACGAIKSLDISGVNIFKFPPFFPEVGELGWLSNLSTLNISDTSLDSSALAIVVEKCPTLKHLDISDNPVEDISCLLNLKDQLEGLVLHFNVMPEEAIYWEAIWTVLRLEKLQKLDLSAFEKNGNYRLSNVETLLSSGTFPHLKHFDISGNPLGLTSAELQTFIANHRNLRFLGLAHWPERLKAYDLSLKYPNITMSGDVGESMLIEAIRQYWRNRRSFDATLHNIYIQAESGHKFSADILDAILDAAEEIRITEPCTILYMATMYVVLNNLNPDELSKNLLTRLMKFNLDAMFQNRESYLFMNILMNKFKAVSYF</sequence>
<reference evidence="4" key="1">
    <citation type="submission" date="2017-02" db="UniProtKB">
        <authorList>
            <consortium name="WormBaseParasite"/>
        </authorList>
    </citation>
    <scope>IDENTIFICATION</scope>
</reference>
<dbReference type="SUPFAM" id="SSF52047">
    <property type="entry name" value="RNI-like"/>
    <property type="match status" value="1"/>
</dbReference>
<dbReference type="GO" id="GO:0031462">
    <property type="term" value="C:Cul2-RING ubiquitin ligase complex"/>
    <property type="evidence" value="ECO:0007669"/>
    <property type="project" value="TreeGrafter"/>
</dbReference>
<evidence type="ECO:0000313" key="3">
    <source>
        <dbReference type="Proteomes" id="UP000278807"/>
    </source>
</evidence>
<dbReference type="OrthoDB" id="2160613at2759"/>
<accession>A0A0R3TD75</accession>
<dbReference type="Proteomes" id="UP000278807">
    <property type="component" value="Unassembled WGS sequence"/>
</dbReference>
<keyword evidence="3" id="KW-1185">Reference proteome</keyword>
<dbReference type="Gene3D" id="3.80.10.10">
    <property type="entry name" value="Ribonuclease Inhibitor"/>
    <property type="match status" value="1"/>
</dbReference>
<dbReference type="PROSITE" id="PS51450">
    <property type="entry name" value="LRR"/>
    <property type="match status" value="1"/>
</dbReference>
<dbReference type="WBParaSite" id="HNAJ_0000501401-mRNA-1">
    <property type="protein sequence ID" value="HNAJ_0000501401-mRNA-1"/>
    <property type="gene ID" value="HNAJ_0000501401"/>
</dbReference>
<dbReference type="EMBL" id="UZAE01003941">
    <property type="protein sequence ID" value="VDO00872.1"/>
    <property type="molecule type" value="Genomic_DNA"/>
</dbReference>
<proteinExistence type="predicted"/>
<dbReference type="InterPro" id="IPR056845">
    <property type="entry name" value="LRR_Zer-1"/>
</dbReference>
<dbReference type="PANTHER" id="PTHR12904:SF22">
    <property type="entry name" value="ZYG-11 FAMILY MEMBER B, CELL CYCLE REGULATOR"/>
    <property type="match status" value="1"/>
</dbReference>
<feature type="domain" description="Zer-1-like leucine-rich repeats region" evidence="1">
    <location>
        <begin position="121"/>
        <end position="226"/>
    </location>
</feature>
<organism evidence="4">
    <name type="scientific">Rodentolepis nana</name>
    <name type="common">Dwarf tapeworm</name>
    <name type="synonym">Hymenolepis nana</name>
    <dbReference type="NCBI Taxonomy" id="102285"/>
    <lineage>
        <taxon>Eukaryota</taxon>
        <taxon>Metazoa</taxon>
        <taxon>Spiralia</taxon>
        <taxon>Lophotrochozoa</taxon>
        <taxon>Platyhelminthes</taxon>
        <taxon>Cestoda</taxon>
        <taxon>Eucestoda</taxon>
        <taxon>Cyclophyllidea</taxon>
        <taxon>Hymenolepididae</taxon>
        <taxon>Rodentolepis</taxon>
    </lineage>
</organism>
<evidence type="ECO:0000313" key="4">
    <source>
        <dbReference type="WBParaSite" id="HNAJ_0000501401-mRNA-1"/>
    </source>
</evidence>
<dbReference type="AlphaFoldDB" id="A0A0R3TD75"/>